<dbReference type="AlphaFoldDB" id="A0AAW0BNG5"/>
<feature type="compositionally biased region" description="Low complexity" evidence="1">
    <location>
        <begin position="590"/>
        <end position="602"/>
    </location>
</feature>
<feature type="compositionally biased region" description="Polar residues" evidence="1">
    <location>
        <begin position="621"/>
        <end position="631"/>
    </location>
</feature>
<proteinExistence type="predicted"/>
<feature type="region of interest" description="Disordered" evidence="1">
    <location>
        <begin position="648"/>
        <end position="689"/>
    </location>
</feature>
<feature type="region of interest" description="Disordered" evidence="1">
    <location>
        <begin position="720"/>
        <end position="740"/>
    </location>
</feature>
<reference evidence="2 3" key="1">
    <citation type="submission" date="2024-01" db="EMBL/GenBank/DDBJ databases">
        <title>A draft genome for a cacao thread blight-causing isolate of Paramarasmius palmivorus.</title>
        <authorList>
            <person name="Baruah I.K."/>
            <person name="Bukari Y."/>
            <person name="Amoako-Attah I."/>
            <person name="Meinhardt L.W."/>
            <person name="Bailey B.A."/>
            <person name="Cohen S.P."/>
        </authorList>
    </citation>
    <scope>NUCLEOTIDE SEQUENCE [LARGE SCALE GENOMIC DNA]</scope>
    <source>
        <strain evidence="2 3">GH-12</strain>
    </source>
</reference>
<feature type="compositionally biased region" description="Polar residues" evidence="1">
    <location>
        <begin position="445"/>
        <end position="469"/>
    </location>
</feature>
<feature type="compositionally biased region" description="Polar residues" evidence="1">
    <location>
        <begin position="521"/>
        <end position="542"/>
    </location>
</feature>
<feature type="compositionally biased region" description="Basic and acidic residues" evidence="1">
    <location>
        <begin position="176"/>
        <end position="208"/>
    </location>
</feature>
<dbReference type="EMBL" id="JAYKXP010000095">
    <property type="protein sequence ID" value="KAK7027462.1"/>
    <property type="molecule type" value="Genomic_DNA"/>
</dbReference>
<feature type="compositionally biased region" description="Low complexity" evidence="1">
    <location>
        <begin position="559"/>
        <end position="577"/>
    </location>
</feature>
<name>A0AAW0BNG5_9AGAR</name>
<gene>
    <name evidence="2" type="ORF">VNI00_015207</name>
</gene>
<protein>
    <submittedName>
        <fullName evidence="2">Uncharacterized protein</fullName>
    </submittedName>
</protein>
<feature type="compositionally biased region" description="Polar residues" evidence="1">
    <location>
        <begin position="721"/>
        <end position="732"/>
    </location>
</feature>
<evidence type="ECO:0000313" key="3">
    <source>
        <dbReference type="Proteomes" id="UP001383192"/>
    </source>
</evidence>
<feature type="compositionally biased region" description="Basic and acidic residues" evidence="1">
    <location>
        <begin position="238"/>
        <end position="258"/>
    </location>
</feature>
<sequence>MPNPGAFQGIQLSFLEGELPGYRQARQDGVGPEFLADVVRRFMLQFPIAKGPNYQPSQQELDAVDLDQPYPELKEPTQPEGMSDEDYEQLLEEWQKLKDAEAFKIKQIQRWFHYRFLNATNVKHGGPKEPDGIDELLTSLTGRSAHPPRRRPAWAVFATENATTLEAKVKLRVKEEQEAEAARENGESTEDRNTVDKVPEKTVKDSVHADAYGSLSDSGTASQPNEASKSAQQPTNGKKGDDKKDKDGKGGKVADGKQKNTKKSNRNYLRIRQQVIRDEFVKLSKTEQDKYFVMAKKQHDEAVLKWKAEKAKAMPTDPESHQRCIDRITSFIQPILAGLTEATGWPCTLIAGGPEPADNGRLNMLSVHSGETKDPTPLNFGTVNRVLYQKNVVPAFTQFLLRMFTPEDCRAMALENAGPSVATMVGDEATVDRIEAFGEPVGDLASSSKMTPSPATAFTQGSKPQTVSNPPRKHTRSSEHFFSNDETEDSRLPSAKTATRGRATLPGTSKFKPTLVGQGSAARSSLAVDTNVKNSGRMSAATTPELSPVFPSPPPPSSPMHSSRPPSRTSTRASSPSLSVRTTAKRKAPRSASESSGRSSSPIDIDMLSSPEGDAKALPRQASTSSIGASKSTRKSTFIGVVLPARPAPASSRVGSVHKRSRVQDPGSDGEDVKMEEVEPGLENSELRSEVDCKSEVEDDMLPPEPPSSQFHTRSLLAPHQSFNTPSTSTPRLTEPTPTHDGFNMHRYVVDVPKSAREEEYILRILELAHFVGIDHKLRSIILAFLGLEKKNSYQPQHRHDRLTSTDRPDAIAEWIGRARKVTYLPIFFLRNGSIHLPGLEEYAEEFAVWYTNCQPTWRVDPDFDDFKEGSLAFPKADKPHTRERWRSLYKTGSNGVVSIIAALCWWKEAIQRLPTKTPRQEQVRHRLRNKYSEAIGDVEYVMWALEGIAI</sequence>
<feature type="region of interest" description="Disordered" evidence="1">
    <location>
        <begin position="176"/>
        <end position="269"/>
    </location>
</feature>
<evidence type="ECO:0000256" key="1">
    <source>
        <dbReference type="SAM" id="MobiDB-lite"/>
    </source>
</evidence>
<feature type="region of interest" description="Disordered" evidence="1">
    <location>
        <begin position="442"/>
        <end position="634"/>
    </location>
</feature>
<comment type="caution">
    <text evidence="2">The sequence shown here is derived from an EMBL/GenBank/DDBJ whole genome shotgun (WGS) entry which is preliminary data.</text>
</comment>
<dbReference type="Proteomes" id="UP001383192">
    <property type="component" value="Unassembled WGS sequence"/>
</dbReference>
<feature type="compositionally biased region" description="Polar residues" evidence="1">
    <location>
        <begin position="215"/>
        <end position="236"/>
    </location>
</feature>
<evidence type="ECO:0000313" key="2">
    <source>
        <dbReference type="EMBL" id="KAK7027462.1"/>
    </source>
</evidence>
<keyword evidence="3" id="KW-1185">Reference proteome</keyword>
<organism evidence="2 3">
    <name type="scientific">Paramarasmius palmivorus</name>
    <dbReference type="NCBI Taxonomy" id="297713"/>
    <lineage>
        <taxon>Eukaryota</taxon>
        <taxon>Fungi</taxon>
        <taxon>Dikarya</taxon>
        <taxon>Basidiomycota</taxon>
        <taxon>Agaricomycotina</taxon>
        <taxon>Agaricomycetes</taxon>
        <taxon>Agaricomycetidae</taxon>
        <taxon>Agaricales</taxon>
        <taxon>Marasmiineae</taxon>
        <taxon>Marasmiaceae</taxon>
        <taxon>Paramarasmius</taxon>
    </lineage>
</organism>
<accession>A0AAW0BNG5</accession>